<reference evidence="8 9" key="1">
    <citation type="submission" date="2017-09" db="EMBL/GenBank/DDBJ databases">
        <title>Bacterial strain isolated from the female urinary microbiota.</title>
        <authorList>
            <person name="Thomas-White K."/>
            <person name="Kumar N."/>
            <person name="Forster S."/>
            <person name="Putonti C."/>
            <person name="Lawley T."/>
            <person name="Wolfe A.J."/>
        </authorList>
    </citation>
    <scope>NUCLEOTIDE SEQUENCE [LARGE SCALE GENOMIC DNA]</scope>
    <source>
        <strain evidence="8 9">UMB0680</strain>
    </source>
</reference>
<dbReference type="Pfam" id="PF17932">
    <property type="entry name" value="TetR_C_24"/>
    <property type="match status" value="1"/>
</dbReference>
<evidence type="ECO:0000256" key="4">
    <source>
        <dbReference type="PROSITE-ProRule" id="PRU00335"/>
    </source>
</evidence>
<comment type="caution">
    <text evidence="8">The sequence shown here is derived from an EMBL/GenBank/DDBJ whole genome shotgun (WGS) entry which is preliminary data.</text>
</comment>
<dbReference type="InterPro" id="IPR010982">
    <property type="entry name" value="Lambda_DNA-bd_dom_sf"/>
</dbReference>
<feature type="region of interest" description="Disordered" evidence="5">
    <location>
        <begin position="80"/>
        <end position="101"/>
    </location>
</feature>
<dbReference type="EMBL" id="PNFZ01000002">
    <property type="protein sequence ID" value="PMB98713.1"/>
    <property type="molecule type" value="Genomic_DNA"/>
</dbReference>
<keyword evidence="9" id="KW-1185">Reference proteome</keyword>
<dbReference type="InterPro" id="IPR050109">
    <property type="entry name" value="HTH-type_TetR-like_transc_reg"/>
</dbReference>
<organism evidence="8 9">
    <name type="scientific">Brevibacterium luteolum</name>
    <dbReference type="NCBI Taxonomy" id="199591"/>
    <lineage>
        <taxon>Bacteria</taxon>
        <taxon>Bacillati</taxon>
        <taxon>Actinomycetota</taxon>
        <taxon>Actinomycetes</taxon>
        <taxon>Micrococcales</taxon>
        <taxon>Brevibacteriaceae</taxon>
        <taxon>Brevibacterium</taxon>
    </lineage>
</organism>
<feature type="DNA-binding region" description="H-T-H motif" evidence="4">
    <location>
        <begin position="126"/>
        <end position="145"/>
    </location>
</feature>
<dbReference type="SUPFAM" id="SSF48498">
    <property type="entry name" value="Tetracyclin repressor-like, C-terminal domain"/>
    <property type="match status" value="1"/>
</dbReference>
<keyword evidence="2 4" id="KW-0238">DNA-binding</keyword>
<evidence type="ECO:0000259" key="7">
    <source>
        <dbReference type="PROSITE" id="PS50977"/>
    </source>
</evidence>
<sequence length="296" mass="32483">MVKVHGVEGGSGIGGRVRAARTQAGLRLEELSSQIGVSPATLSLIERERVSVTVERVSRLAEVLGLELEDLMYSSEFEPSAVRTGPGGREHAGAPHLVRGAPDAPHPKIVEAVIDCFVRWGYHGTSMRQIAQAGGVSVAGVYHYFTSKQQMLVSLMDETMSELISRMDEALKEAEGQPVEERYRRVVRELALFHLEQRRKGFIGASEMRSIDEPDRSRIAGLRRDVQHTVDALAREGIETGAFTNPDWRFAGRVVSNMCTSTSQWYDPEGPVPKDAAADNLADYALAMMRVPGPGR</sequence>
<dbReference type="GO" id="GO:0000976">
    <property type="term" value="F:transcription cis-regulatory region binding"/>
    <property type="evidence" value="ECO:0007669"/>
    <property type="project" value="TreeGrafter"/>
</dbReference>
<evidence type="ECO:0000259" key="6">
    <source>
        <dbReference type="PROSITE" id="PS50943"/>
    </source>
</evidence>
<dbReference type="InterPro" id="IPR001647">
    <property type="entry name" value="HTH_TetR"/>
</dbReference>
<name>A0A2N6PJ64_9MICO</name>
<keyword evidence="1" id="KW-0805">Transcription regulation</keyword>
<dbReference type="SUPFAM" id="SSF47413">
    <property type="entry name" value="lambda repressor-like DNA-binding domains"/>
    <property type="match status" value="1"/>
</dbReference>
<dbReference type="PROSITE" id="PS01081">
    <property type="entry name" value="HTH_TETR_1"/>
    <property type="match status" value="1"/>
</dbReference>
<dbReference type="PANTHER" id="PTHR30055:SF234">
    <property type="entry name" value="HTH-TYPE TRANSCRIPTIONAL REGULATOR BETI"/>
    <property type="match status" value="1"/>
</dbReference>
<dbReference type="InterPro" id="IPR009057">
    <property type="entry name" value="Homeodomain-like_sf"/>
</dbReference>
<dbReference type="SUPFAM" id="SSF46689">
    <property type="entry name" value="Homeodomain-like"/>
    <property type="match status" value="1"/>
</dbReference>
<dbReference type="Gene3D" id="1.10.260.40">
    <property type="entry name" value="lambda repressor-like DNA-binding domains"/>
    <property type="match status" value="1"/>
</dbReference>
<dbReference type="SMART" id="SM00530">
    <property type="entry name" value="HTH_XRE"/>
    <property type="match status" value="1"/>
</dbReference>
<dbReference type="InterPro" id="IPR001387">
    <property type="entry name" value="Cro/C1-type_HTH"/>
</dbReference>
<dbReference type="Pfam" id="PF00440">
    <property type="entry name" value="TetR_N"/>
    <property type="match status" value="1"/>
</dbReference>
<dbReference type="Proteomes" id="UP000235703">
    <property type="component" value="Unassembled WGS sequence"/>
</dbReference>
<dbReference type="AlphaFoldDB" id="A0A2N6PJ64"/>
<dbReference type="GO" id="GO:0003700">
    <property type="term" value="F:DNA-binding transcription factor activity"/>
    <property type="evidence" value="ECO:0007669"/>
    <property type="project" value="TreeGrafter"/>
</dbReference>
<dbReference type="CDD" id="cd00093">
    <property type="entry name" value="HTH_XRE"/>
    <property type="match status" value="1"/>
</dbReference>
<dbReference type="OrthoDB" id="3190535at2"/>
<gene>
    <name evidence="8" type="ORF">CJ198_05220</name>
</gene>
<protein>
    <submittedName>
        <fullName evidence="8">Transcriptional regulator</fullName>
    </submittedName>
</protein>
<dbReference type="InterPro" id="IPR036271">
    <property type="entry name" value="Tet_transcr_reg_TetR-rel_C_sf"/>
</dbReference>
<dbReference type="PRINTS" id="PR00455">
    <property type="entry name" value="HTHTETR"/>
</dbReference>
<evidence type="ECO:0000256" key="5">
    <source>
        <dbReference type="SAM" id="MobiDB-lite"/>
    </source>
</evidence>
<proteinExistence type="predicted"/>
<feature type="domain" description="HTH tetR-type" evidence="7">
    <location>
        <begin position="103"/>
        <end position="163"/>
    </location>
</feature>
<evidence type="ECO:0000313" key="9">
    <source>
        <dbReference type="Proteomes" id="UP000235703"/>
    </source>
</evidence>
<dbReference type="PANTHER" id="PTHR30055">
    <property type="entry name" value="HTH-TYPE TRANSCRIPTIONAL REGULATOR RUTR"/>
    <property type="match status" value="1"/>
</dbReference>
<accession>A0A2N6PJ64</accession>
<keyword evidence="3" id="KW-0804">Transcription</keyword>
<evidence type="ECO:0000313" key="8">
    <source>
        <dbReference type="EMBL" id="PMB98713.1"/>
    </source>
</evidence>
<feature type="domain" description="HTH cro/C1-type" evidence="6">
    <location>
        <begin position="17"/>
        <end position="71"/>
    </location>
</feature>
<evidence type="ECO:0000256" key="1">
    <source>
        <dbReference type="ARBA" id="ARBA00023015"/>
    </source>
</evidence>
<dbReference type="Gene3D" id="1.10.357.10">
    <property type="entry name" value="Tetracycline Repressor, domain 2"/>
    <property type="match status" value="1"/>
</dbReference>
<dbReference type="InterPro" id="IPR023772">
    <property type="entry name" value="DNA-bd_HTH_TetR-type_CS"/>
</dbReference>
<dbReference type="PROSITE" id="PS50943">
    <property type="entry name" value="HTH_CROC1"/>
    <property type="match status" value="1"/>
</dbReference>
<dbReference type="InterPro" id="IPR041490">
    <property type="entry name" value="KstR2_TetR_C"/>
</dbReference>
<evidence type="ECO:0000256" key="2">
    <source>
        <dbReference type="ARBA" id="ARBA00023125"/>
    </source>
</evidence>
<dbReference type="Pfam" id="PF01381">
    <property type="entry name" value="HTH_3"/>
    <property type="match status" value="1"/>
</dbReference>
<dbReference type="PROSITE" id="PS50977">
    <property type="entry name" value="HTH_TETR_2"/>
    <property type="match status" value="1"/>
</dbReference>
<evidence type="ECO:0000256" key="3">
    <source>
        <dbReference type="ARBA" id="ARBA00023163"/>
    </source>
</evidence>